<dbReference type="Pfam" id="PF04023">
    <property type="entry name" value="FeoA"/>
    <property type="match status" value="1"/>
</dbReference>
<keyword evidence="15" id="KW-0479">Metal-binding</keyword>
<comment type="caution">
    <text evidence="16">Lacks conserved residue(s) required for the propagation of feature annotation.</text>
</comment>
<dbReference type="GO" id="GO:0005886">
    <property type="term" value="C:plasma membrane"/>
    <property type="evidence" value="ECO:0007669"/>
    <property type="project" value="UniProtKB-SubCell"/>
</dbReference>
<evidence type="ECO:0000256" key="7">
    <source>
        <dbReference type="ARBA" id="ARBA00022989"/>
    </source>
</evidence>
<evidence type="ECO:0000256" key="11">
    <source>
        <dbReference type="ARBA" id="ARBA00023136"/>
    </source>
</evidence>
<dbReference type="SUPFAM" id="SSF52540">
    <property type="entry name" value="P-loop containing nucleoside triphosphate hydrolases"/>
    <property type="match status" value="1"/>
</dbReference>
<keyword evidence="15" id="KW-0460">Magnesium</keyword>
<keyword evidence="8 16" id="KW-0408">Iron</keyword>
<evidence type="ECO:0000256" key="9">
    <source>
        <dbReference type="ARBA" id="ARBA00023065"/>
    </source>
</evidence>
<gene>
    <name evidence="18" type="primary">feoB</name>
    <name evidence="18" type="ORF">ERS852462_02298</name>
</gene>
<dbReference type="GO" id="GO:0015093">
    <property type="term" value="F:ferrous iron transmembrane transporter activity"/>
    <property type="evidence" value="ECO:0007669"/>
    <property type="project" value="UniProtKB-UniRule"/>
</dbReference>
<dbReference type="InterPro" id="IPR003373">
    <property type="entry name" value="Fe2_transport_prot-B"/>
</dbReference>
<dbReference type="InterPro" id="IPR038157">
    <property type="entry name" value="FeoA_core_dom"/>
</dbReference>
<evidence type="ECO:0000256" key="4">
    <source>
        <dbReference type="ARBA" id="ARBA00022496"/>
    </source>
</evidence>
<feature type="transmembrane region" description="Helical" evidence="16">
    <location>
        <begin position="512"/>
        <end position="538"/>
    </location>
</feature>
<dbReference type="AlphaFoldDB" id="A0A174JNN0"/>
<dbReference type="GO" id="GO:0005525">
    <property type="term" value="F:GTP binding"/>
    <property type="evidence" value="ECO:0007669"/>
    <property type="project" value="UniProtKB-KW"/>
</dbReference>
<dbReference type="Pfam" id="PF07670">
    <property type="entry name" value="Gate"/>
    <property type="match status" value="2"/>
</dbReference>
<proteinExistence type="inferred from homology"/>
<evidence type="ECO:0000256" key="5">
    <source>
        <dbReference type="ARBA" id="ARBA00022692"/>
    </source>
</evidence>
<dbReference type="InterPro" id="IPR007167">
    <property type="entry name" value="Fe-transptr_FeoA-like"/>
</dbReference>
<keyword evidence="10 14" id="KW-0342">GTP-binding</keyword>
<dbReference type="InterPro" id="IPR011640">
    <property type="entry name" value="Fe2_transport_prot_B_C"/>
</dbReference>
<dbReference type="CDD" id="cd01879">
    <property type="entry name" value="FeoB"/>
    <property type="match status" value="1"/>
</dbReference>
<keyword evidence="7 16" id="KW-1133">Transmembrane helix</keyword>
<dbReference type="InterPro" id="IPR005225">
    <property type="entry name" value="Small_GTP-bd"/>
</dbReference>
<sequence length="844" mass="95103">MYLVAISIIFVPKIEKKGRKTMRLSELNTGEKGVIVKVLGHGGFRKRIVEMGFIKGKTVEVLLNAPLRDPIKYKVMGYEISLRRQEAEMIEIISEQEAKEQAVQPDYHEGLGENMHLGEDELKQLALGKRRTINVALVGNPNCGKTSLFNIASGSHEHVGNYSGVTVDAKEGYFDFQGYHFRIVDLPGTYSLSAYSPEEIYVRRHIINETPDIIINVVDSSNLERNLYLTTQLIDMNVRMVIALNMYDELEASGNTLDYVKLSQLFGVPMLPTVSRSGKGIEQLFHVIINIYEGGDFLDHKGRMRSEILNDLRSWHKEYVPDHDFGSHKEEIEQPRGFYRHIHINHGPELERSIEEVKRVISVNENIRHKYSTRFLAIKLLENDEDLKKIVEELPNGKEILAVRDREEARIAEVVNEESEQAITDAKYGFIAGALRETYVDNHQDTSRTTQIIDSIVTHRVWGYPIFFLFLYLMFEGTFVLGDYPMQGIEWLVGELGDLICNNMSEGPLKDLLVDGIIGGVGGVIVFLPNILLLYFFISLMEDSGYMARAAFIMDKIMHKMGLHGKSFIPLIMGFGCNVPAIMASRTIENRKSRLVTMLINPLMSCSARLPIYLLLVGAFFPNNASFVLLVIYAIGILLAVVMARLFCRFLVKGDDTPFVMELPPYRMPTSKAIFRHTWEKGAQYLRKMGGIIMVASIVIWALGYYPNHDEYESVTEQQENSYIGRIGKAMEPVIEPLGFDWKLGIGILSGVGAKELVVSTLGVLYADDAEADAVSLGERIPITPLVAFGYMVFVLIYFPCIATLAAIKGESGSWKWTVFAGLYTTALAWLMSFAIYQIGGLFL</sequence>
<dbReference type="NCBIfam" id="TIGR00437">
    <property type="entry name" value="feoB"/>
    <property type="match status" value="1"/>
</dbReference>
<feature type="transmembrane region" description="Helical" evidence="16">
    <location>
        <begin position="461"/>
        <end position="482"/>
    </location>
</feature>
<feature type="binding site" evidence="15">
    <location>
        <position position="150"/>
    </location>
    <ligand>
        <name>Mg(2+)</name>
        <dbReference type="ChEBI" id="CHEBI:18420"/>
        <label>2</label>
    </ligand>
</feature>
<evidence type="ECO:0000256" key="15">
    <source>
        <dbReference type="PIRSR" id="PIRSR603373-2"/>
    </source>
</evidence>
<organism evidence="18 19">
    <name type="scientific">Bacteroides uniformis</name>
    <dbReference type="NCBI Taxonomy" id="820"/>
    <lineage>
        <taxon>Bacteria</taxon>
        <taxon>Pseudomonadati</taxon>
        <taxon>Bacteroidota</taxon>
        <taxon>Bacteroidia</taxon>
        <taxon>Bacteroidales</taxon>
        <taxon>Bacteroidaceae</taxon>
        <taxon>Bacteroides</taxon>
    </lineage>
</organism>
<name>A0A174JNN0_BACUN</name>
<keyword evidence="6 14" id="KW-0547">Nucleotide-binding</keyword>
<dbReference type="FunFam" id="1.10.287.1770:FF:000003">
    <property type="entry name" value="Ferrous iron transport protein B"/>
    <property type="match status" value="1"/>
</dbReference>
<dbReference type="PROSITE" id="PS51711">
    <property type="entry name" value="G_FEOB"/>
    <property type="match status" value="1"/>
</dbReference>
<dbReference type="InterPro" id="IPR027417">
    <property type="entry name" value="P-loop_NTPase"/>
</dbReference>
<dbReference type="PANTHER" id="PTHR43185">
    <property type="entry name" value="FERROUS IRON TRANSPORT PROTEIN B"/>
    <property type="match status" value="1"/>
</dbReference>
<feature type="transmembrane region" description="Helical" evidence="16">
    <location>
        <begin position="627"/>
        <end position="648"/>
    </location>
</feature>
<protein>
    <recommendedName>
        <fullName evidence="12 13">Ferrous iron transport protein B</fullName>
    </recommendedName>
</protein>
<evidence type="ECO:0000256" key="12">
    <source>
        <dbReference type="ARBA" id="ARBA00031200"/>
    </source>
</evidence>
<evidence type="ECO:0000256" key="14">
    <source>
        <dbReference type="PIRSR" id="PIRSR603373-1"/>
    </source>
</evidence>
<evidence type="ECO:0000259" key="17">
    <source>
        <dbReference type="PROSITE" id="PS51711"/>
    </source>
</evidence>
<evidence type="ECO:0000256" key="8">
    <source>
        <dbReference type="ARBA" id="ARBA00023004"/>
    </source>
</evidence>
<feature type="transmembrane region" description="Helical" evidence="16">
    <location>
        <begin position="786"/>
        <end position="808"/>
    </location>
</feature>
<evidence type="ECO:0000256" key="10">
    <source>
        <dbReference type="ARBA" id="ARBA00023134"/>
    </source>
</evidence>
<comment type="function">
    <text evidence="16">Probable transporter of a GTP-driven Fe(2+) uptake system.</text>
</comment>
<evidence type="ECO:0000256" key="2">
    <source>
        <dbReference type="ARBA" id="ARBA00022448"/>
    </source>
</evidence>
<accession>A0A174JNN0</accession>
<evidence type="ECO:0000313" key="18">
    <source>
        <dbReference type="EMBL" id="CUP00231.1"/>
    </source>
</evidence>
<dbReference type="PANTHER" id="PTHR43185:SF1">
    <property type="entry name" value="FE(2+) TRANSPORTER FEOB"/>
    <property type="match status" value="1"/>
</dbReference>
<evidence type="ECO:0000256" key="13">
    <source>
        <dbReference type="NCBIfam" id="TIGR00437"/>
    </source>
</evidence>
<keyword evidence="3" id="KW-1003">Cell membrane</keyword>
<evidence type="ECO:0000256" key="16">
    <source>
        <dbReference type="RuleBase" id="RU362098"/>
    </source>
</evidence>
<feature type="binding site" evidence="15">
    <location>
        <position position="153"/>
    </location>
    <ligand>
        <name>Mg(2+)</name>
        <dbReference type="ChEBI" id="CHEBI:18420"/>
        <label>2</label>
    </ligand>
</feature>
<dbReference type="NCBIfam" id="TIGR00231">
    <property type="entry name" value="small_GTP"/>
    <property type="match status" value="1"/>
</dbReference>
<dbReference type="GO" id="GO:0046914">
    <property type="term" value="F:transition metal ion binding"/>
    <property type="evidence" value="ECO:0007669"/>
    <property type="project" value="InterPro"/>
</dbReference>
<dbReference type="InterPro" id="IPR041069">
    <property type="entry name" value="FeoB_Cyto"/>
</dbReference>
<dbReference type="SMART" id="SM00899">
    <property type="entry name" value="FeoA"/>
    <property type="match status" value="1"/>
</dbReference>
<evidence type="ECO:0000256" key="3">
    <source>
        <dbReference type="ARBA" id="ARBA00022475"/>
    </source>
</evidence>
<dbReference type="EMBL" id="CZAF01000006">
    <property type="protein sequence ID" value="CUP00231.1"/>
    <property type="molecule type" value="Genomic_DNA"/>
</dbReference>
<feature type="binding site" evidence="14">
    <location>
        <begin position="139"/>
        <end position="146"/>
    </location>
    <ligand>
        <name>GTP</name>
        <dbReference type="ChEBI" id="CHEBI:37565"/>
        <label>1</label>
    </ligand>
</feature>
<feature type="transmembrane region" description="Helical" evidence="16">
    <location>
        <begin position="685"/>
        <end position="706"/>
    </location>
</feature>
<dbReference type="Pfam" id="PF07664">
    <property type="entry name" value="FeoB_C"/>
    <property type="match status" value="1"/>
</dbReference>
<dbReference type="Pfam" id="PF17910">
    <property type="entry name" value="FeoB_Cyto"/>
    <property type="match status" value="1"/>
</dbReference>
<dbReference type="InterPro" id="IPR030389">
    <property type="entry name" value="G_FEOB_dom"/>
</dbReference>
<comment type="subcellular location">
    <subcellularLocation>
        <location evidence="16">Cell inner membrane</location>
        <topology evidence="16">Multi-pass membrane protein</topology>
    </subcellularLocation>
    <subcellularLocation>
        <location evidence="1">Cell membrane</location>
        <topology evidence="1">Multi-pass membrane protein</topology>
    </subcellularLocation>
</comment>
<keyword evidence="11 16" id="KW-0472">Membrane</keyword>
<keyword evidence="9" id="KW-0406">Ion transport</keyword>
<dbReference type="SUPFAM" id="SSF50037">
    <property type="entry name" value="C-terminal domain of transcriptional repressors"/>
    <property type="match status" value="1"/>
</dbReference>
<keyword evidence="4 16" id="KW-0410">Iron transport</keyword>
<feature type="transmembrane region" description="Helical" evidence="16">
    <location>
        <begin position="820"/>
        <end position="840"/>
    </location>
</feature>
<dbReference type="Proteomes" id="UP000095614">
    <property type="component" value="Unassembled WGS sequence"/>
</dbReference>
<dbReference type="Pfam" id="PF02421">
    <property type="entry name" value="FeoB_N"/>
    <property type="match status" value="1"/>
</dbReference>
<dbReference type="InterPro" id="IPR011642">
    <property type="entry name" value="Gate_dom"/>
</dbReference>
<keyword evidence="2 16" id="KW-0813">Transport</keyword>
<feature type="binding site" evidence="14">
    <location>
        <begin position="164"/>
        <end position="168"/>
    </location>
    <ligand>
        <name>GTP</name>
        <dbReference type="ChEBI" id="CHEBI:37565"/>
        <label>1</label>
    </ligand>
</feature>
<evidence type="ECO:0000256" key="1">
    <source>
        <dbReference type="ARBA" id="ARBA00004651"/>
    </source>
</evidence>
<feature type="transmembrane region" description="Helical" evidence="16">
    <location>
        <begin position="600"/>
        <end position="621"/>
    </location>
</feature>
<feature type="binding site" evidence="14">
    <location>
        <begin position="245"/>
        <end position="248"/>
    </location>
    <ligand>
        <name>GTP</name>
        <dbReference type="ChEBI" id="CHEBI:37565"/>
        <label>1</label>
    </ligand>
</feature>
<keyword evidence="5 16" id="KW-0812">Transmembrane</keyword>
<evidence type="ECO:0000256" key="6">
    <source>
        <dbReference type="ARBA" id="ARBA00022741"/>
    </source>
</evidence>
<reference evidence="18 19" key="1">
    <citation type="submission" date="2015-09" db="EMBL/GenBank/DDBJ databases">
        <authorList>
            <consortium name="Pathogen Informatics"/>
        </authorList>
    </citation>
    <scope>NUCLEOTIDE SEQUENCE [LARGE SCALE GENOMIC DNA]</scope>
    <source>
        <strain evidence="18 19">2789STDY5834847</strain>
    </source>
</reference>
<dbReference type="Gene3D" id="1.10.287.1770">
    <property type="match status" value="1"/>
</dbReference>
<dbReference type="Gene3D" id="3.40.50.300">
    <property type="entry name" value="P-loop containing nucleotide triphosphate hydrolases"/>
    <property type="match status" value="1"/>
</dbReference>
<evidence type="ECO:0000313" key="19">
    <source>
        <dbReference type="Proteomes" id="UP000095614"/>
    </source>
</evidence>
<dbReference type="Gene3D" id="2.30.30.90">
    <property type="match status" value="1"/>
</dbReference>
<dbReference type="InterPro" id="IPR050860">
    <property type="entry name" value="FeoB_GTPase"/>
</dbReference>
<feature type="binding site" evidence="15">
    <location>
        <position position="154"/>
    </location>
    <ligand>
        <name>Mg(2+)</name>
        <dbReference type="ChEBI" id="CHEBI:18420"/>
        <label>2</label>
    </ligand>
</feature>
<feature type="domain" description="FeoB-type G" evidence="17">
    <location>
        <begin position="132"/>
        <end position="294"/>
    </location>
</feature>
<feature type="binding site" evidence="14">
    <location>
        <begin position="185"/>
        <end position="188"/>
    </location>
    <ligand>
        <name>GTP</name>
        <dbReference type="ChEBI" id="CHEBI:37565"/>
        <label>1</label>
    </ligand>
</feature>
<comment type="similarity">
    <text evidence="16">Belongs to the TRAFAC class TrmE-Era-EngA-EngB-Septin-like GTPase superfamily. FeoB GTPase (TC 9.A.8) family.</text>
</comment>
<dbReference type="InterPro" id="IPR008988">
    <property type="entry name" value="Transcriptional_repressor_C"/>
</dbReference>